<dbReference type="Proteomes" id="UP001369736">
    <property type="component" value="Unassembled WGS sequence"/>
</dbReference>
<feature type="region of interest" description="Disordered" evidence="5">
    <location>
        <begin position="235"/>
        <end position="267"/>
    </location>
</feature>
<dbReference type="SUPFAM" id="SSF55781">
    <property type="entry name" value="GAF domain-like"/>
    <property type="match status" value="1"/>
</dbReference>
<keyword evidence="4" id="KW-0804">Transcription</keyword>
<sequence length="267" mass="28333">MTAHDIDTFTAHLRRSTRGLNERHGVRNQVDALERIIESAVAAVPGAHTAGLTLTDDHYLAIAEDTDFPVTGKLDALQRELGTGPATMVLAEPPADGVVVAADFAGEAGERWPEFAAHALEAGHRSMISVLLEVDGKPKAALNLYSDRSDAFDEQARRAAAMVGMTAAMLLLAAEHVAQLRHALDSRDVIGRAKGILMERFGLDQNGAFAKLREASQETNVKLHDVATWLAEESDALGGPAESTDTRASATGDTADVVSSPPVLRAV</sequence>
<evidence type="ECO:0000256" key="4">
    <source>
        <dbReference type="ARBA" id="ARBA00023163"/>
    </source>
</evidence>
<keyword evidence="8" id="KW-1185">Reference proteome</keyword>
<protein>
    <submittedName>
        <fullName evidence="7">ANTAR domain-containing protein</fullName>
    </submittedName>
</protein>
<dbReference type="SUPFAM" id="SSF52172">
    <property type="entry name" value="CheY-like"/>
    <property type="match status" value="1"/>
</dbReference>
<dbReference type="SMART" id="SM01012">
    <property type="entry name" value="ANTAR"/>
    <property type="match status" value="1"/>
</dbReference>
<keyword evidence="1" id="KW-0808">Transferase</keyword>
<evidence type="ECO:0000256" key="1">
    <source>
        <dbReference type="ARBA" id="ARBA00022679"/>
    </source>
</evidence>
<dbReference type="Pfam" id="PF13185">
    <property type="entry name" value="GAF_2"/>
    <property type="match status" value="1"/>
</dbReference>
<dbReference type="Gene3D" id="1.10.10.10">
    <property type="entry name" value="Winged helix-like DNA-binding domain superfamily/Winged helix DNA-binding domain"/>
    <property type="match status" value="1"/>
</dbReference>
<accession>A0ABU8MD57</accession>
<evidence type="ECO:0000259" key="6">
    <source>
        <dbReference type="PROSITE" id="PS50921"/>
    </source>
</evidence>
<reference evidence="7 8" key="1">
    <citation type="submission" date="2024-03" db="EMBL/GenBank/DDBJ databases">
        <title>Actinomycetospora sp. OC33-EN07, a novel actinomycete isolated from wild orchid (Aerides multiflora).</title>
        <authorList>
            <person name="Suriyachadkun C."/>
        </authorList>
    </citation>
    <scope>NUCLEOTIDE SEQUENCE [LARGE SCALE GENOMIC DNA]</scope>
    <source>
        <strain evidence="7 8">OC33-EN07</strain>
    </source>
</reference>
<keyword evidence="3" id="KW-0805">Transcription regulation</keyword>
<dbReference type="InterPro" id="IPR003018">
    <property type="entry name" value="GAF"/>
</dbReference>
<evidence type="ECO:0000256" key="2">
    <source>
        <dbReference type="ARBA" id="ARBA00022777"/>
    </source>
</evidence>
<feature type="domain" description="ANTAR" evidence="6">
    <location>
        <begin position="170"/>
        <end position="231"/>
    </location>
</feature>
<organism evidence="7 8">
    <name type="scientific">Actinomycetospora flava</name>
    <dbReference type="NCBI Taxonomy" id="3129232"/>
    <lineage>
        <taxon>Bacteria</taxon>
        <taxon>Bacillati</taxon>
        <taxon>Actinomycetota</taxon>
        <taxon>Actinomycetes</taxon>
        <taxon>Pseudonocardiales</taxon>
        <taxon>Pseudonocardiaceae</taxon>
        <taxon>Actinomycetospora</taxon>
    </lineage>
</organism>
<dbReference type="EMBL" id="JBBEGM010000011">
    <property type="protein sequence ID" value="MEJ2864338.1"/>
    <property type="molecule type" value="Genomic_DNA"/>
</dbReference>
<name>A0ABU8MD57_9PSEU</name>
<evidence type="ECO:0000313" key="7">
    <source>
        <dbReference type="EMBL" id="MEJ2864338.1"/>
    </source>
</evidence>
<evidence type="ECO:0000256" key="5">
    <source>
        <dbReference type="SAM" id="MobiDB-lite"/>
    </source>
</evidence>
<dbReference type="InterPro" id="IPR029016">
    <property type="entry name" value="GAF-like_dom_sf"/>
</dbReference>
<evidence type="ECO:0000256" key="3">
    <source>
        <dbReference type="ARBA" id="ARBA00023015"/>
    </source>
</evidence>
<keyword evidence="2" id="KW-0418">Kinase</keyword>
<dbReference type="InterPro" id="IPR005561">
    <property type="entry name" value="ANTAR"/>
</dbReference>
<dbReference type="InterPro" id="IPR036388">
    <property type="entry name" value="WH-like_DNA-bd_sf"/>
</dbReference>
<comment type="caution">
    <text evidence="7">The sequence shown here is derived from an EMBL/GenBank/DDBJ whole genome shotgun (WGS) entry which is preliminary data.</text>
</comment>
<proteinExistence type="predicted"/>
<gene>
    <name evidence="7" type="ORF">WCD58_24485</name>
</gene>
<dbReference type="Pfam" id="PF03861">
    <property type="entry name" value="ANTAR"/>
    <property type="match status" value="1"/>
</dbReference>
<dbReference type="InterPro" id="IPR011006">
    <property type="entry name" value="CheY-like_superfamily"/>
</dbReference>
<dbReference type="Gene3D" id="3.30.450.40">
    <property type="match status" value="1"/>
</dbReference>
<dbReference type="PROSITE" id="PS50921">
    <property type="entry name" value="ANTAR"/>
    <property type="match status" value="1"/>
</dbReference>
<dbReference type="RefSeq" id="WP_337705699.1">
    <property type="nucleotide sequence ID" value="NZ_JBBEGM010000011.1"/>
</dbReference>
<evidence type="ECO:0000313" key="8">
    <source>
        <dbReference type="Proteomes" id="UP001369736"/>
    </source>
</evidence>